<proteinExistence type="predicted"/>
<reference evidence="2 3" key="1">
    <citation type="submission" date="2019-05" db="EMBL/GenBank/DDBJ databases">
        <title>Another draft genome of Portunus trituberculatus and its Hox gene families provides insights of decapod evolution.</title>
        <authorList>
            <person name="Jeong J.-H."/>
            <person name="Song I."/>
            <person name="Kim S."/>
            <person name="Choi T."/>
            <person name="Kim D."/>
            <person name="Ryu S."/>
            <person name="Kim W."/>
        </authorList>
    </citation>
    <scope>NUCLEOTIDE SEQUENCE [LARGE SCALE GENOMIC DNA]</scope>
    <source>
        <tissue evidence="2">Muscle</tissue>
    </source>
</reference>
<feature type="region of interest" description="Disordered" evidence="1">
    <location>
        <begin position="1"/>
        <end position="28"/>
    </location>
</feature>
<feature type="region of interest" description="Disordered" evidence="1">
    <location>
        <begin position="42"/>
        <end position="61"/>
    </location>
</feature>
<evidence type="ECO:0000256" key="1">
    <source>
        <dbReference type="SAM" id="MobiDB-lite"/>
    </source>
</evidence>
<protein>
    <submittedName>
        <fullName evidence="2">Uncharacterized protein</fullName>
    </submittedName>
</protein>
<comment type="caution">
    <text evidence="2">The sequence shown here is derived from an EMBL/GenBank/DDBJ whole genome shotgun (WGS) entry which is preliminary data.</text>
</comment>
<dbReference type="EMBL" id="VSRR010000260">
    <property type="protein sequence ID" value="MPC13140.1"/>
    <property type="molecule type" value="Genomic_DNA"/>
</dbReference>
<dbReference type="Proteomes" id="UP000324222">
    <property type="component" value="Unassembled WGS sequence"/>
</dbReference>
<evidence type="ECO:0000313" key="3">
    <source>
        <dbReference type="Proteomes" id="UP000324222"/>
    </source>
</evidence>
<dbReference type="AlphaFoldDB" id="A0A5B7CUP1"/>
<feature type="compositionally biased region" description="Basic residues" evidence="1">
    <location>
        <begin position="51"/>
        <end position="61"/>
    </location>
</feature>
<name>A0A5B7CUP1_PORTR</name>
<keyword evidence="3" id="KW-1185">Reference proteome</keyword>
<gene>
    <name evidence="2" type="ORF">E2C01_005861</name>
</gene>
<sequence>MPVSFPTTHHSPSRSLIGKERGNGPDSTAVMDLLAGLLPYLPPTHPSPPARPRRHYLGPPV</sequence>
<organism evidence="2 3">
    <name type="scientific">Portunus trituberculatus</name>
    <name type="common">Swimming crab</name>
    <name type="synonym">Neptunus trituberculatus</name>
    <dbReference type="NCBI Taxonomy" id="210409"/>
    <lineage>
        <taxon>Eukaryota</taxon>
        <taxon>Metazoa</taxon>
        <taxon>Ecdysozoa</taxon>
        <taxon>Arthropoda</taxon>
        <taxon>Crustacea</taxon>
        <taxon>Multicrustacea</taxon>
        <taxon>Malacostraca</taxon>
        <taxon>Eumalacostraca</taxon>
        <taxon>Eucarida</taxon>
        <taxon>Decapoda</taxon>
        <taxon>Pleocyemata</taxon>
        <taxon>Brachyura</taxon>
        <taxon>Eubrachyura</taxon>
        <taxon>Portunoidea</taxon>
        <taxon>Portunidae</taxon>
        <taxon>Portuninae</taxon>
        <taxon>Portunus</taxon>
    </lineage>
</organism>
<evidence type="ECO:0000313" key="2">
    <source>
        <dbReference type="EMBL" id="MPC13140.1"/>
    </source>
</evidence>
<accession>A0A5B7CUP1</accession>
<feature type="compositionally biased region" description="Polar residues" evidence="1">
    <location>
        <begin position="1"/>
        <end position="14"/>
    </location>
</feature>